<sequence>MAAMSERSPQTLIETGLGHYRQARLWRSRWETMDALSRARAAFSQAGRTEAAQFCEDVRRQVEAGGTDELPPLPAALLSG</sequence>
<name>A0A6J4H0E7_9CHLR</name>
<gene>
    <name evidence="1" type="ORF">AVDCRST_MAG77-1950</name>
</gene>
<reference evidence="1" key="1">
    <citation type="submission" date="2020-02" db="EMBL/GenBank/DDBJ databases">
        <authorList>
            <person name="Meier V. D."/>
        </authorList>
    </citation>
    <scope>NUCLEOTIDE SEQUENCE</scope>
    <source>
        <strain evidence="1">AVDCRST_MAG77</strain>
    </source>
</reference>
<accession>A0A6J4H0E7</accession>
<dbReference type="EMBL" id="CADCTC010000001">
    <property type="protein sequence ID" value="CAA9209459.1"/>
    <property type="molecule type" value="Genomic_DNA"/>
</dbReference>
<organism evidence="1">
    <name type="scientific">uncultured Chloroflexota bacterium</name>
    <dbReference type="NCBI Taxonomy" id="166587"/>
    <lineage>
        <taxon>Bacteria</taxon>
        <taxon>Bacillati</taxon>
        <taxon>Chloroflexota</taxon>
        <taxon>environmental samples</taxon>
    </lineage>
</organism>
<evidence type="ECO:0000313" key="1">
    <source>
        <dbReference type="EMBL" id="CAA9209459.1"/>
    </source>
</evidence>
<protein>
    <submittedName>
        <fullName evidence="1">Uncharacterized protein</fullName>
    </submittedName>
</protein>
<dbReference type="AlphaFoldDB" id="A0A6J4H0E7"/>
<proteinExistence type="predicted"/>